<feature type="transmembrane region" description="Helical" evidence="1">
    <location>
        <begin position="119"/>
        <end position="137"/>
    </location>
</feature>
<evidence type="ECO:0000313" key="3">
    <source>
        <dbReference type="EMBL" id="RGJ05999.1"/>
    </source>
</evidence>
<dbReference type="Proteomes" id="UP000434223">
    <property type="component" value="Unassembled WGS sequence"/>
</dbReference>
<dbReference type="Proteomes" id="UP000263014">
    <property type="component" value="Unassembled WGS sequence"/>
</dbReference>
<dbReference type="EMBL" id="WNME01000003">
    <property type="protein sequence ID" value="MUB62742.1"/>
    <property type="molecule type" value="Genomic_DNA"/>
</dbReference>
<feature type="transmembrane region" description="Helical" evidence="1">
    <location>
        <begin position="96"/>
        <end position="113"/>
    </location>
</feature>
<dbReference type="AlphaFoldDB" id="A0A174V3B8"/>
<name>A0A174V3B8_9FIRM</name>
<feature type="transmembrane region" description="Helical" evidence="1">
    <location>
        <begin position="44"/>
        <end position="65"/>
    </location>
</feature>
<sequence>MKKWFFWITMCLVSILNGAAFFGASISALNRGLNGVDNQAALLFIPFLWIIAVFVLVVLNICTLIRGMNIKKEQIIHLLDVFHLSGLSKRAKISRAGFIIITCFLMLFGYSLFAAERMWSVAYALSGGILLLFLYTWKRAAVQRTNW</sequence>
<reference evidence="2 5" key="2">
    <citation type="submission" date="2019-09" db="EMBL/GenBank/DDBJ databases">
        <title>Draft genome sequencing of Hungatella hathewayi 123Y-2.</title>
        <authorList>
            <person name="Lv Q."/>
            <person name="Li S."/>
        </authorList>
    </citation>
    <scope>NUCLEOTIDE SEQUENCE [LARGE SCALE GENOMIC DNA]</scope>
    <source>
        <strain evidence="2 5">123Y-2</strain>
    </source>
</reference>
<keyword evidence="1" id="KW-1133">Transmembrane helix</keyword>
<organism evidence="3 4">
    <name type="scientific">Hungatella hathewayi</name>
    <dbReference type="NCBI Taxonomy" id="154046"/>
    <lineage>
        <taxon>Bacteria</taxon>
        <taxon>Bacillati</taxon>
        <taxon>Bacillota</taxon>
        <taxon>Clostridia</taxon>
        <taxon>Lachnospirales</taxon>
        <taxon>Lachnospiraceae</taxon>
        <taxon>Hungatella</taxon>
    </lineage>
</organism>
<gene>
    <name evidence="3" type="ORF">DXD79_08315</name>
    <name evidence="2" type="ORF">GNE07_06660</name>
</gene>
<accession>A0A174V3B8</accession>
<evidence type="ECO:0000256" key="1">
    <source>
        <dbReference type="SAM" id="Phobius"/>
    </source>
</evidence>
<keyword evidence="1" id="KW-0812">Transmembrane</keyword>
<keyword evidence="1" id="KW-0472">Membrane</keyword>
<dbReference type="GeneID" id="93150247"/>
<protein>
    <submittedName>
        <fullName evidence="3">Uncharacterized protein</fullName>
    </submittedName>
</protein>
<evidence type="ECO:0000313" key="2">
    <source>
        <dbReference type="EMBL" id="MUB62742.1"/>
    </source>
</evidence>
<evidence type="ECO:0000313" key="4">
    <source>
        <dbReference type="Proteomes" id="UP000263014"/>
    </source>
</evidence>
<proteinExistence type="predicted"/>
<dbReference type="OrthoDB" id="9966624at2"/>
<evidence type="ECO:0000313" key="5">
    <source>
        <dbReference type="Proteomes" id="UP000434223"/>
    </source>
</evidence>
<dbReference type="RefSeq" id="WP_006776526.1">
    <property type="nucleotide sequence ID" value="NZ_CABJBJ010000037.1"/>
</dbReference>
<reference evidence="3 4" key="1">
    <citation type="submission" date="2018-08" db="EMBL/GenBank/DDBJ databases">
        <title>A genome reference for cultivated species of the human gut microbiota.</title>
        <authorList>
            <person name="Zou Y."/>
            <person name="Xue W."/>
            <person name="Luo G."/>
        </authorList>
    </citation>
    <scope>NUCLEOTIDE SEQUENCE [LARGE SCALE GENOMIC DNA]</scope>
    <source>
        <strain evidence="3 4">TM09-12</strain>
    </source>
</reference>
<dbReference type="EMBL" id="QSON01000003">
    <property type="protein sequence ID" value="RGJ05999.1"/>
    <property type="molecule type" value="Genomic_DNA"/>
</dbReference>
<comment type="caution">
    <text evidence="3">The sequence shown here is derived from an EMBL/GenBank/DDBJ whole genome shotgun (WGS) entry which is preliminary data.</text>
</comment>